<sequence length="131" mass="13775">MVVGLTHPDRLGGDAIASINSSRAASSITTDKTNAASTSSIAGKGYFCSLCRYFLLYFQYISLPSFNAYFQPEDLLNPLLMASLMTNPLAMQTLLMDPTTLAAMSLAGASTTSSSTGTSCKKSKAPPNSQS</sequence>
<evidence type="ECO:0000313" key="2">
    <source>
        <dbReference type="Proteomes" id="UP000095283"/>
    </source>
</evidence>
<evidence type="ECO:0000313" key="3">
    <source>
        <dbReference type="WBParaSite" id="Hba_03880"/>
    </source>
</evidence>
<dbReference type="Proteomes" id="UP000095283">
    <property type="component" value="Unplaced"/>
</dbReference>
<evidence type="ECO:0000256" key="1">
    <source>
        <dbReference type="SAM" id="MobiDB-lite"/>
    </source>
</evidence>
<dbReference type="AlphaFoldDB" id="A0A1I7WFW7"/>
<keyword evidence="2" id="KW-1185">Reference proteome</keyword>
<feature type="compositionally biased region" description="Low complexity" evidence="1">
    <location>
        <begin position="110"/>
        <end position="119"/>
    </location>
</feature>
<feature type="region of interest" description="Disordered" evidence="1">
    <location>
        <begin position="110"/>
        <end position="131"/>
    </location>
</feature>
<reference evidence="3" key="1">
    <citation type="submission" date="2016-11" db="UniProtKB">
        <authorList>
            <consortium name="WormBaseParasite"/>
        </authorList>
    </citation>
    <scope>IDENTIFICATION</scope>
</reference>
<dbReference type="WBParaSite" id="Hba_03880">
    <property type="protein sequence ID" value="Hba_03880"/>
    <property type="gene ID" value="Hba_03880"/>
</dbReference>
<proteinExistence type="predicted"/>
<accession>A0A1I7WFW7</accession>
<name>A0A1I7WFW7_HETBA</name>
<organism evidence="2 3">
    <name type="scientific">Heterorhabditis bacteriophora</name>
    <name type="common">Entomopathogenic nematode worm</name>
    <dbReference type="NCBI Taxonomy" id="37862"/>
    <lineage>
        <taxon>Eukaryota</taxon>
        <taxon>Metazoa</taxon>
        <taxon>Ecdysozoa</taxon>
        <taxon>Nematoda</taxon>
        <taxon>Chromadorea</taxon>
        <taxon>Rhabditida</taxon>
        <taxon>Rhabditina</taxon>
        <taxon>Rhabditomorpha</taxon>
        <taxon>Strongyloidea</taxon>
        <taxon>Heterorhabditidae</taxon>
        <taxon>Heterorhabditis</taxon>
    </lineage>
</organism>
<protein>
    <submittedName>
        <fullName evidence="3">Uncharacterized protein</fullName>
    </submittedName>
</protein>